<keyword evidence="4 6" id="KW-1133">Transmembrane helix</keyword>
<gene>
    <name evidence="7" type="ORF">F4Y08_08305</name>
</gene>
<feature type="transmembrane region" description="Helical" evidence="6">
    <location>
        <begin position="198"/>
        <end position="221"/>
    </location>
</feature>
<dbReference type="PRINTS" id="PR01414">
    <property type="entry name" value="CCMBBIOGNSIS"/>
</dbReference>
<dbReference type="InterPro" id="IPR003544">
    <property type="entry name" value="Cyt_c_biogenesis_CcmB"/>
</dbReference>
<feature type="transmembrane region" description="Helical" evidence="6">
    <location>
        <begin position="170"/>
        <end position="192"/>
    </location>
</feature>
<accession>A0A6B1DSV6</accession>
<sequence length="260" mass="26977">MAAVRPVDPGGTIREVPAPNQELTPDVRIRQRGPLAALCFQVAAIVRIEMRAELRGLPILSAMASLGVLTILVLGFVFEAAGAADGTRASGVLWAALMLAGSAGLERQFGSADARSMTGFLLSAPVSRTAIFLGRLWVWSLLLAVAGGLALIGVIVLFDAELWKPGVLGVLFLGCFGFAAVGTTVAAMMSGMRQGQGLVAVILLPLAIPLLLAGTGACNALTQGASAQSYGAWILMVILFDLVAVAVGILLANLVWQDWQ</sequence>
<comment type="caution">
    <text evidence="7">The sequence shown here is derived from an EMBL/GenBank/DDBJ whole genome shotgun (WGS) entry which is preliminary data.</text>
</comment>
<dbReference type="GO" id="GO:0016020">
    <property type="term" value="C:membrane"/>
    <property type="evidence" value="ECO:0007669"/>
    <property type="project" value="UniProtKB-SubCell"/>
</dbReference>
<feature type="transmembrane region" description="Helical" evidence="6">
    <location>
        <begin position="233"/>
        <end position="256"/>
    </location>
</feature>
<dbReference type="AlphaFoldDB" id="A0A6B1DSV6"/>
<evidence type="ECO:0000256" key="6">
    <source>
        <dbReference type="SAM" id="Phobius"/>
    </source>
</evidence>
<proteinExistence type="inferred from homology"/>
<keyword evidence="5 6" id="KW-0472">Membrane</keyword>
<comment type="similarity">
    <text evidence="2">Belongs to the CcmB/CycW/HelB family.</text>
</comment>
<evidence type="ECO:0000256" key="4">
    <source>
        <dbReference type="ARBA" id="ARBA00022989"/>
    </source>
</evidence>
<reference evidence="7" key="1">
    <citation type="submission" date="2019-09" db="EMBL/GenBank/DDBJ databases">
        <title>Characterisation of the sponge microbiome using genome-centric metagenomics.</title>
        <authorList>
            <person name="Engelberts J.P."/>
            <person name="Robbins S.J."/>
            <person name="De Goeij J.M."/>
            <person name="Aranda M."/>
            <person name="Bell S.C."/>
            <person name="Webster N.S."/>
        </authorList>
    </citation>
    <scope>NUCLEOTIDE SEQUENCE</scope>
    <source>
        <strain evidence="7">SB0662_bin_9</strain>
    </source>
</reference>
<feature type="transmembrane region" description="Helical" evidence="6">
    <location>
        <begin position="57"/>
        <end position="78"/>
    </location>
</feature>
<organism evidence="7">
    <name type="scientific">Caldilineaceae bacterium SB0662_bin_9</name>
    <dbReference type="NCBI Taxonomy" id="2605258"/>
    <lineage>
        <taxon>Bacteria</taxon>
        <taxon>Bacillati</taxon>
        <taxon>Chloroflexota</taxon>
        <taxon>Caldilineae</taxon>
        <taxon>Caldilineales</taxon>
        <taxon>Caldilineaceae</taxon>
    </lineage>
</organism>
<evidence type="ECO:0000256" key="1">
    <source>
        <dbReference type="ARBA" id="ARBA00004141"/>
    </source>
</evidence>
<dbReference type="GO" id="GO:0015232">
    <property type="term" value="F:heme transmembrane transporter activity"/>
    <property type="evidence" value="ECO:0007669"/>
    <property type="project" value="InterPro"/>
</dbReference>
<evidence type="ECO:0000256" key="5">
    <source>
        <dbReference type="ARBA" id="ARBA00023136"/>
    </source>
</evidence>
<evidence type="ECO:0000313" key="7">
    <source>
        <dbReference type="EMBL" id="MYD90321.1"/>
    </source>
</evidence>
<keyword evidence="3 6" id="KW-0812">Transmembrane</keyword>
<evidence type="ECO:0000256" key="3">
    <source>
        <dbReference type="ARBA" id="ARBA00022692"/>
    </source>
</evidence>
<evidence type="ECO:0000256" key="2">
    <source>
        <dbReference type="ARBA" id="ARBA00010544"/>
    </source>
</evidence>
<protein>
    <recommendedName>
        <fullName evidence="8">Heme ABC transporter permease CcmB</fullName>
    </recommendedName>
</protein>
<dbReference type="EMBL" id="VXPY01000056">
    <property type="protein sequence ID" value="MYD90321.1"/>
    <property type="molecule type" value="Genomic_DNA"/>
</dbReference>
<name>A0A6B1DSV6_9CHLR</name>
<evidence type="ECO:0008006" key="8">
    <source>
        <dbReference type="Google" id="ProtNLM"/>
    </source>
</evidence>
<feature type="transmembrane region" description="Helical" evidence="6">
    <location>
        <begin position="136"/>
        <end position="158"/>
    </location>
</feature>
<dbReference type="Pfam" id="PF03379">
    <property type="entry name" value="CcmB"/>
    <property type="match status" value="1"/>
</dbReference>
<comment type="subcellular location">
    <subcellularLocation>
        <location evidence="1">Membrane</location>
        <topology evidence="1">Multi-pass membrane protein</topology>
    </subcellularLocation>
</comment>
<dbReference type="GO" id="GO:0017004">
    <property type="term" value="P:cytochrome complex assembly"/>
    <property type="evidence" value="ECO:0007669"/>
    <property type="project" value="InterPro"/>
</dbReference>